<dbReference type="SMART" id="SM00267">
    <property type="entry name" value="GGDEF"/>
    <property type="match status" value="1"/>
</dbReference>
<dbReference type="InterPro" id="IPR001610">
    <property type="entry name" value="PAC"/>
</dbReference>
<dbReference type="PANTHER" id="PTHR44757">
    <property type="entry name" value="DIGUANYLATE CYCLASE DGCP"/>
    <property type="match status" value="1"/>
</dbReference>
<feature type="domain" description="GGDEF" evidence="7">
    <location>
        <begin position="358"/>
        <end position="490"/>
    </location>
</feature>
<dbReference type="Pfam" id="PF00563">
    <property type="entry name" value="EAL"/>
    <property type="match status" value="1"/>
</dbReference>
<dbReference type="NCBIfam" id="TIGR00254">
    <property type="entry name" value="GGDEF"/>
    <property type="match status" value="1"/>
</dbReference>
<dbReference type="Pfam" id="PF13426">
    <property type="entry name" value="PAS_9"/>
    <property type="match status" value="1"/>
</dbReference>
<feature type="domain" description="EAL" evidence="6">
    <location>
        <begin position="499"/>
        <end position="753"/>
    </location>
</feature>
<dbReference type="InterPro" id="IPR052155">
    <property type="entry name" value="Biofilm_reg_signaling"/>
</dbReference>
<dbReference type="SMART" id="SM00052">
    <property type="entry name" value="EAL"/>
    <property type="match status" value="1"/>
</dbReference>
<dbReference type="InterPro" id="IPR035919">
    <property type="entry name" value="EAL_sf"/>
</dbReference>
<dbReference type="SMART" id="SM00091">
    <property type="entry name" value="PAS"/>
    <property type="match status" value="2"/>
</dbReference>
<evidence type="ECO:0000313" key="8">
    <source>
        <dbReference type="EMBL" id="VEV96874.1"/>
    </source>
</evidence>
<dbReference type="Gene3D" id="3.30.70.270">
    <property type="match status" value="1"/>
</dbReference>
<dbReference type="SUPFAM" id="SSF55073">
    <property type="entry name" value="Nucleotide cyclase"/>
    <property type="match status" value="1"/>
</dbReference>
<dbReference type="InterPro" id="IPR001633">
    <property type="entry name" value="EAL_dom"/>
</dbReference>
<dbReference type="CDD" id="cd01949">
    <property type="entry name" value="GGDEF"/>
    <property type="match status" value="1"/>
</dbReference>
<dbReference type="Pfam" id="PF00990">
    <property type="entry name" value="GGDEF"/>
    <property type="match status" value="1"/>
</dbReference>
<dbReference type="InterPro" id="IPR035965">
    <property type="entry name" value="PAS-like_dom_sf"/>
</dbReference>
<protein>
    <recommendedName>
        <fullName evidence="1">cyclic-guanylate-specific phosphodiesterase</fullName>
        <ecNumber evidence="1">3.1.4.52</ecNumber>
    </recommendedName>
</protein>
<dbReference type="GO" id="GO:0071111">
    <property type="term" value="F:cyclic-guanylate-specific phosphodiesterase activity"/>
    <property type="evidence" value="ECO:0007669"/>
    <property type="project" value="UniProtKB-EC"/>
</dbReference>
<dbReference type="SMART" id="SM00086">
    <property type="entry name" value="PAC"/>
    <property type="match status" value="2"/>
</dbReference>
<dbReference type="PROSITE" id="PS50887">
    <property type="entry name" value="GGDEF"/>
    <property type="match status" value="1"/>
</dbReference>
<dbReference type="Gene3D" id="3.20.20.450">
    <property type="entry name" value="EAL domain"/>
    <property type="match status" value="1"/>
</dbReference>
<dbReference type="RefSeq" id="WP_150548084.1">
    <property type="nucleotide sequence ID" value="NZ_LR215729.2"/>
</dbReference>
<dbReference type="SUPFAM" id="SSF55785">
    <property type="entry name" value="PYP-like sensor domain (PAS domain)"/>
    <property type="match status" value="2"/>
</dbReference>
<keyword evidence="3" id="KW-1133">Transmembrane helix</keyword>
<dbReference type="InterPro" id="IPR013655">
    <property type="entry name" value="PAS_fold_3"/>
</dbReference>
<feature type="domain" description="PAS" evidence="4">
    <location>
        <begin position="201"/>
        <end position="247"/>
    </location>
</feature>
<feature type="transmembrane region" description="Helical" evidence="3">
    <location>
        <begin position="48"/>
        <end position="67"/>
    </location>
</feature>
<evidence type="ECO:0000256" key="3">
    <source>
        <dbReference type="SAM" id="Phobius"/>
    </source>
</evidence>
<dbReference type="Pfam" id="PF08447">
    <property type="entry name" value="PAS_3"/>
    <property type="match status" value="1"/>
</dbReference>
<feature type="domain" description="PAC" evidence="5">
    <location>
        <begin position="152"/>
        <end position="204"/>
    </location>
</feature>
<dbReference type="SUPFAM" id="SSF141868">
    <property type="entry name" value="EAL domain-like"/>
    <property type="match status" value="1"/>
</dbReference>
<dbReference type="EMBL" id="LR215729">
    <property type="protein sequence ID" value="VEV96874.1"/>
    <property type="molecule type" value="Genomic_DNA"/>
</dbReference>
<dbReference type="FunFam" id="3.20.20.450:FF:000001">
    <property type="entry name" value="Cyclic di-GMP phosphodiesterase yahA"/>
    <property type="match status" value="1"/>
</dbReference>
<dbReference type="PANTHER" id="PTHR44757:SF2">
    <property type="entry name" value="BIOFILM ARCHITECTURE MAINTENANCE PROTEIN MBAA"/>
    <property type="match status" value="1"/>
</dbReference>
<evidence type="ECO:0000256" key="1">
    <source>
        <dbReference type="ARBA" id="ARBA00012282"/>
    </source>
</evidence>
<dbReference type="InterPro" id="IPR000700">
    <property type="entry name" value="PAS-assoc_C"/>
</dbReference>
<evidence type="ECO:0000259" key="5">
    <source>
        <dbReference type="PROSITE" id="PS50113"/>
    </source>
</evidence>
<dbReference type="PROSITE" id="PS50112">
    <property type="entry name" value="PAS"/>
    <property type="match status" value="1"/>
</dbReference>
<dbReference type="AlphaFoldDB" id="A0A653E2C4"/>
<dbReference type="CDD" id="cd01948">
    <property type="entry name" value="EAL"/>
    <property type="match status" value="1"/>
</dbReference>
<feature type="transmembrane region" description="Helical" evidence="3">
    <location>
        <begin position="12"/>
        <end position="36"/>
    </location>
</feature>
<dbReference type="NCBIfam" id="TIGR00229">
    <property type="entry name" value="sensory_box"/>
    <property type="match status" value="2"/>
</dbReference>
<name>A0A653E2C4_9PSED</name>
<dbReference type="EC" id="3.1.4.52" evidence="1"/>
<dbReference type="CDD" id="cd00130">
    <property type="entry name" value="PAS"/>
    <property type="match status" value="2"/>
</dbReference>
<dbReference type="InterPro" id="IPR000014">
    <property type="entry name" value="PAS"/>
</dbReference>
<evidence type="ECO:0000259" key="4">
    <source>
        <dbReference type="PROSITE" id="PS50112"/>
    </source>
</evidence>
<gene>
    <name evidence="8" type="ORF">PMYSY11_1828</name>
</gene>
<keyword evidence="3" id="KW-0472">Membrane</keyword>
<dbReference type="InterPro" id="IPR029787">
    <property type="entry name" value="Nucleotide_cyclase"/>
</dbReference>
<sequence length="757" mass="84742">MRLRFTPTSITLSYLIFASAWVLMSDNLLGSLHLSAGHIELLQSAKGLVFVLLSSLLLGVMLHAYNAQHRRIRRTLRGSQQRLKLALEAAEFGHWGWHLGNQEAFFSTRYCHLLGVDELTSNTWIERIHPDDLPAFRRDLRQAADHQNEVQFHSAYRLRHADGQYRWIESFGKLLHDDNNQPERLIGIASDVTQRRNDEHMLRQAAAVFEATQEGVLVTNAALEIVHINPTFSRITGYDAAEVLGKSPTVLKSGRHDAAFYEALWQDLSQKGSWSGEIWNRRKSGEVYPQWQSIRSIHDAHGQLTHYVAVFSDISLLHRSQIERDHLAHFDPLTELPNRLLFSERVQHALTRAKRLQRGGAVLIVNIDHFKLINEGLGHNTGDALLKAVAKRFLDQLESGVTLARLGSDEFGLVLEGSEFDGLAVDLADKLLRSLDTPFALADQTLYINASIGIYEFCETSCLEQVMRNANSALHKAKSNGRQCVAVYSRELTDSAQQRFELAHALRHAIRNNQLVVHYQPLHSLNTGQLIGAEALVRWQHPERGLLAPGVFIPIAEETGLIGEIDAWVLNQASLQLAEWSNAGLELPRMAVNVSSRLLYRPELHTKIAALLESTRLDPARLELEVTESAVMQDPALAQEHLHKLRALGVNLSIDDFGTGYSSLARLKRLPVNKLKLDRSFVQGLPHDKDDQAIARAVIGLGHSLGMQVLAEGIEHLEQAEFLKACGCDSAQGYLFGRPMPAPAFAAQLSNLKREQT</sequence>
<dbReference type="PROSITE" id="PS50113">
    <property type="entry name" value="PAC"/>
    <property type="match status" value="1"/>
</dbReference>
<dbReference type="InterPro" id="IPR000160">
    <property type="entry name" value="GGDEF_dom"/>
</dbReference>
<evidence type="ECO:0000259" key="7">
    <source>
        <dbReference type="PROSITE" id="PS50887"/>
    </source>
</evidence>
<evidence type="ECO:0000256" key="2">
    <source>
        <dbReference type="ARBA" id="ARBA00022636"/>
    </source>
</evidence>
<reference evidence="8" key="1">
    <citation type="submission" date="2019-02" db="EMBL/GenBank/DDBJ databases">
        <authorList>
            <consortium name="Genoscope - CEA"/>
            <person name="William W."/>
        </authorList>
    </citation>
    <scope>NUCLEOTIDE SEQUENCE [LARGE SCALE GENOMIC DNA]</scope>
    <source>
        <strain evidence="8">YSy11</strain>
    </source>
</reference>
<proteinExistence type="predicted"/>
<keyword evidence="2" id="KW-0973">c-di-GMP</keyword>
<accession>A0A653E2C4</accession>
<dbReference type="InterPro" id="IPR043128">
    <property type="entry name" value="Rev_trsase/Diguanyl_cyclase"/>
</dbReference>
<dbReference type="PROSITE" id="PS50883">
    <property type="entry name" value="EAL"/>
    <property type="match status" value="1"/>
</dbReference>
<organism evidence="8">
    <name type="scientific">Pseudomonas marincola</name>
    <dbReference type="NCBI Taxonomy" id="437900"/>
    <lineage>
        <taxon>Bacteria</taxon>
        <taxon>Pseudomonadati</taxon>
        <taxon>Pseudomonadota</taxon>
        <taxon>Gammaproteobacteria</taxon>
        <taxon>Pseudomonadales</taxon>
        <taxon>Pseudomonadaceae</taxon>
        <taxon>Pseudomonas</taxon>
    </lineage>
</organism>
<keyword evidence="3" id="KW-0812">Transmembrane</keyword>
<dbReference type="Gene3D" id="3.30.450.20">
    <property type="entry name" value="PAS domain"/>
    <property type="match status" value="2"/>
</dbReference>
<evidence type="ECO:0000259" key="6">
    <source>
        <dbReference type="PROSITE" id="PS50883"/>
    </source>
</evidence>